<name>A0A1G7EFV8_9RHOB</name>
<organism evidence="1 2">
    <name type="scientific">Salipiger thiooxidans</name>
    <dbReference type="NCBI Taxonomy" id="282683"/>
    <lineage>
        <taxon>Bacteria</taxon>
        <taxon>Pseudomonadati</taxon>
        <taxon>Pseudomonadota</taxon>
        <taxon>Alphaproteobacteria</taxon>
        <taxon>Rhodobacterales</taxon>
        <taxon>Roseobacteraceae</taxon>
        <taxon>Salipiger</taxon>
    </lineage>
</organism>
<dbReference type="Gene3D" id="2.130.10.10">
    <property type="entry name" value="YVTN repeat-like/Quinoprotein amine dehydrogenase"/>
    <property type="match status" value="1"/>
</dbReference>
<dbReference type="Proteomes" id="UP000198994">
    <property type="component" value="Unassembled WGS sequence"/>
</dbReference>
<evidence type="ECO:0008006" key="3">
    <source>
        <dbReference type="Google" id="ProtNLM"/>
    </source>
</evidence>
<keyword evidence="2" id="KW-1185">Reference proteome</keyword>
<evidence type="ECO:0000313" key="2">
    <source>
        <dbReference type="Proteomes" id="UP000198994"/>
    </source>
</evidence>
<dbReference type="AlphaFoldDB" id="A0A1G7EFV8"/>
<dbReference type="InterPro" id="IPR011047">
    <property type="entry name" value="Quinoprotein_ADH-like_sf"/>
</dbReference>
<dbReference type="RefSeq" id="WP_089958401.1">
    <property type="nucleotide sequence ID" value="NZ_FNAV01000005.1"/>
</dbReference>
<gene>
    <name evidence="1" type="ORF">SAMN04488105_105332</name>
</gene>
<evidence type="ECO:0000313" key="1">
    <source>
        <dbReference type="EMBL" id="SDE62560.1"/>
    </source>
</evidence>
<dbReference type="SUPFAM" id="SSF50998">
    <property type="entry name" value="Quinoprotein alcohol dehydrogenase-like"/>
    <property type="match status" value="1"/>
</dbReference>
<dbReference type="OrthoDB" id="9813892at2"/>
<dbReference type="InterPro" id="IPR015943">
    <property type="entry name" value="WD40/YVTN_repeat-like_dom_sf"/>
</dbReference>
<protein>
    <recommendedName>
        <fullName evidence="3">Glycosyl hydrolase</fullName>
    </recommendedName>
</protein>
<dbReference type="EMBL" id="FNAV01000005">
    <property type="protein sequence ID" value="SDE62560.1"/>
    <property type="molecule type" value="Genomic_DNA"/>
</dbReference>
<sequence length="613" mass="65945">MDGSAETISRRGFFRGQFGARPETAQGWYSVVGLPAGADDVFWDGWADDSGLFVVGDHGAINHFDGEDWTRMACPAPVPIHALWGTDRSNLWAVGWMGLILHHDGEVWSQMRGCVVDAKGKYASVDENTPLFAICGGPDGQAWAVGDRGMVLRFDGTDWLVEDAGTHAHLRAVICLDDGRVMAAGGDGTVVLRGTGGTWQALDCPVASNFTAALALPDGRVLLAGGRYFIQANGFRGDLVLWDGERFEKQFSDTEFSRFRALGRTNKGVVTLGDAGQIHLIGDNRADRLQSGTGHDLLGLVDLPSGDVMAVGDYGSFLVGDSAALTCFAPAIQPGEDPSNWSEMTSGTDRQLWGMWHDPDQDMLFACGEEGTVLVHDRGQWEALPPAGALGIHDLARAPDGGLLAAGQLGEIHHFDGTRWRMHFDLHMDVTILSMWTDGNGQIFAAGDEGLVLHWAGDSWERMPSGTKSALYGLWGMDAEHLLAVGDFGQIMRWNGTRWDEFNAGTEHFLFDVWGRSLSDIFVVGLSGTIGHFDGSRWHITPARARNDLLALTGTDSDVVAVGAAGAAARYDGQRWHMDPTGTTAGLRAIAVEGTGRYFAAGDGGTILCRDAQ</sequence>
<dbReference type="STRING" id="282683.SAMN04488105_105332"/>
<reference evidence="2" key="1">
    <citation type="submission" date="2016-10" db="EMBL/GenBank/DDBJ databases">
        <authorList>
            <person name="Varghese N."/>
            <person name="Submissions S."/>
        </authorList>
    </citation>
    <scope>NUCLEOTIDE SEQUENCE [LARGE SCALE GENOMIC DNA]</scope>
    <source>
        <strain evidence="2">DSM 10146</strain>
    </source>
</reference>
<proteinExistence type="predicted"/>
<accession>A0A1G7EFV8</accession>